<keyword evidence="5" id="KW-0032">Aminotransferase</keyword>
<dbReference type="EC" id="2.6.1.19" evidence="5"/>
<dbReference type="Pfam" id="PF00202">
    <property type="entry name" value="Aminotran_3"/>
    <property type="match status" value="1"/>
</dbReference>
<comment type="similarity">
    <text evidence="2 4">Belongs to the class-III pyridoxal-phosphate-dependent aminotransferase family.</text>
</comment>
<dbReference type="PANTHER" id="PTHR11986">
    <property type="entry name" value="AMINOTRANSFERASE CLASS III"/>
    <property type="match status" value="1"/>
</dbReference>
<dbReference type="InterPro" id="IPR049704">
    <property type="entry name" value="Aminotrans_3_PPA_site"/>
</dbReference>
<dbReference type="PIRSF" id="PIRSF000521">
    <property type="entry name" value="Transaminase_4ab_Lys_Orn"/>
    <property type="match status" value="1"/>
</dbReference>
<keyword evidence="5" id="KW-0808">Transferase</keyword>
<dbReference type="GO" id="GO:0016853">
    <property type="term" value="F:isomerase activity"/>
    <property type="evidence" value="ECO:0007669"/>
    <property type="project" value="UniProtKB-KW"/>
</dbReference>
<dbReference type="InterPro" id="IPR015421">
    <property type="entry name" value="PyrdxlP-dep_Trfase_major"/>
</dbReference>
<dbReference type="Gene3D" id="3.90.1150.10">
    <property type="entry name" value="Aspartate Aminotransferase, domain 1"/>
    <property type="match status" value="1"/>
</dbReference>
<protein>
    <submittedName>
        <fullName evidence="5">Acetylornithine aminotransferase/4-aminobutyrate aminotransferase (ArgD)</fullName>
        <ecNumber evidence="5">2.6.1.19</ecNumber>
        <ecNumber evidence="5">5.1.1.21</ecNumber>
    </submittedName>
</protein>
<dbReference type="InterPro" id="IPR015424">
    <property type="entry name" value="PyrdxlP-dep_Trfase"/>
</dbReference>
<accession>A0ABM9N367</accession>
<sequence>MIEVTAISNNKEILQREAQTLAPASRMEYFDIAIDHGKGATITDADGKTYLDLLSSASATNTGHSHPKVVQAITEQAQKLIQYTPAYFANTTTAKLVDRLTEVIPGEFDKGVIFGNSGSDANDAMIKFARAYTGRSYIVSFTGAYHGSTYGSITVSGVSLNMTRKIGPLLPNVVKVPYPDHLQRKAGENDHDFSLRMFEQFKLPFETYLPADETAMVLIEPIQGDGGIVKAPQEYMDLVYDFTRKNGIVFAVDEVNQGLGRTGKWWSIDNFGIEPDLMAIGKSIASGLPLSAVVGRKEIMDALQAPANTYTTAGNPVTAAAALATLDVIKEEKLVERSAHLGAKAKAFFEGLQAKYDFIGNVRMYGFDGGIDIVGPDGKGDVAITNRLIYRIFELGAIMISLRGSTLRFQPPLVMTDQELEQAFAMIEQACAEEAAGKLGEPKKSGHIGW</sequence>
<dbReference type="InterPro" id="IPR050103">
    <property type="entry name" value="Class-III_PLP-dep_AT"/>
</dbReference>
<evidence type="ECO:0000313" key="6">
    <source>
        <dbReference type="Proteomes" id="UP001314241"/>
    </source>
</evidence>
<gene>
    <name evidence="5" type="ORF">R54876_GBNLAHCA_00145</name>
</gene>
<dbReference type="EC" id="5.1.1.21" evidence="5"/>
<evidence type="ECO:0000313" key="5">
    <source>
        <dbReference type="EMBL" id="CAK8053588.1"/>
    </source>
</evidence>
<evidence type="ECO:0000256" key="3">
    <source>
        <dbReference type="ARBA" id="ARBA00022898"/>
    </source>
</evidence>
<dbReference type="EMBL" id="CAWVOH010000001">
    <property type="protein sequence ID" value="CAK8053588.1"/>
    <property type="molecule type" value="Genomic_DNA"/>
</dbReference>
<organism evidence="5 6">
    <name type="scientific">Eupransor demetentiae</name>
    <dbReference type="NCBI Taxonomy" id="3109584"/>
    <lineage>
        <taxon>Bacteria</taxon>
        <taxon>Bacillati</taxon>
        <taxon>Bacillota</taxon>
        <taxon>Bacilli</taxon>
        <taxon>Lactobacillales</taxon>
        <taxon>Lactobacillaceae</taxon>
        <taxon>Eupransor</taxon>
    </lineage>
</organism>
<dbReference type="PANTHER" id="PTHR11986:SF58">
    <property type="entry name" value="LEUCINE_METHIONINE RACEMASE"/>
    <property type="match status" value="1"/>
</dbReference>
<dbReference type="NCBIfam" id="NF006368">
    <property type="entry name" value="PRK08593.1"/>
    <property type="match status" value="1"/>
</dbReference>
<comment type="cofactor">
    <cofactor evidence="1">
        <name>pyridoxal 5'-phosphate</name>
        <dbReference type="ChEBI" id="CHEBI:597326"/>
    </cofactor>
</comment>
<proteinExistence type="inferred from homology"/>
<dbReference type="Proteomes" id="UP001314241">
    <property type="component" value="Unassembled WGS sequence"/>
</dbReference>
<dbReference type="Gene3D" id="3.40.640.10">
    <property type="entry name" value="Type I PLP-dependent aspartate aminotransferase-like (Major domain)"/>
    <property type="match status" value="1"/>
</dbReference>
<keyword evidence="5" id="KW-0413">Isomerase</keyword>
<dbReference type="InterPro" id="IPR015422">
    <property type="entry name" value="PyrdxlP-dep_Trfase_small"/>
</dbReference>
<keyword evidence="6" id="KW-1185">Reference proteome</keyword>
<keyword evidence="3 4" id="KW-0663">Pyridoxal phosphate</keyword>
<evidence type="ECO:0000256" key="4">
    <source>
        <dbReference type="RuleBase" id="RU003560"/>
    </source>
</evidence>
<dbReference type="PROSITE" id="PS00600">
    <property type="entry name" value="AA_TRANSFER_CLASS_3"/>
    <property type="match status" value="1"/>
</dbReference>
<reference evidence="5 6" key="1">
    <citation type="submission" date="2024-01" db="EMBL/GenBank/DDBJ databases">
        <authorList>
            <person name="Botero Cardona J."/>
        </authorList>
    </citation>
    <scope>NUCLEOTIDE SEQUENCE [LARGE SCALE GENOMIC DNA]</scope>
    <source>
        <strain evidence="5 6">LMG 33000</strain>
    </source>
</reference>
<dbReference type="InterPro" id="IPR005814">
    <property type="entry name" value="Aminotrans_3"/>
</dbReference>
<evidence type="ECO:0000256" key="2">
    <source>
        <dbReference type="ARBA" id="ARBA00008954"/>
    </source>
</evidence>
<dbReference type="GO" id="GO:0034386">
    <property type="term" value="F:4-aminobutyrate:2-oxoglutarate transaminase activity"/>
    <property type="evidence" value="ECO:0007669"/>
    <property type="project" value="UniProtKB-EC"/>
</dbReference>
<comment type="caution">
    <text evidence="5">The sequence shown here is derived from an EMBL/GenBank/DDBJ whole genome shotgun (WGS) entry which is preliminary data.</text>
</comment>
<dbReference type="SUPFAM" id="SSF53383">
    <property type="entry name" value="PLP-dependent transferases"/>
    <property type="match status" value="1"/>
</dbReference>
<evidence type="ECO:0000256" key="1">
    <source>
        <dbReference type="ARBA" id="ARBA00001933"/>
    </source>
</evidence>
<name>A0ABM9N367_9LACO</name>
<dbReference type="CDD" id="cd00610">
    <property type="entry name" value="OAT_like"/>
    <property type="match status" value="1"/>
</dbReference>